<evidence type="ECO:0000313" key="3">
    <source>
        <dbReference type="EMBL" id="KAH0210070.1"/>
    </source>
</evidence>
<keyword evidence="1" id="KW-0808">Transferase</keyword>
<organism evidence="3 4">
    <name type="scientific">Aureobasidium melanogenum</name>
    <name type="common">Aureobasidium pullulans var. melanogenum</name>
    <dbReference type="NCBI Taxonomy" id="46634"/>
    <lineage>
        <taxon>Eukaryota</taxon>
        <taxon>Fungi</taxon>
        <taxon>Dikarya</taxon>
        <taxon>Ascomycota</taxon>
        <taxon>Pezizomycotina</taxon>
        <taxon>Dothideomycetes</taxon>
        <taxon>Dothideomycetidae</taxon>
        <taxon>Dothideales</taxon>
        <taxon>Saccotheciaceae</taxon>
        <taxon>Aureobasidium</taxon>
    </lineage>
</organism>
<dbReference type="InterPro" id="IPR023213">
    <property type="entry name" value="CAT-like_dom_sf"/>
</dbReference>
<dbReference type="GO" id="GO:0016747">
    <property type="term" value="F:acyltransferase activity, transferring groups other than amino-acyl groups"/>
    <property type="evidence" value="ECO:0007669"/>
    <property type="project" value="TreeGrafter"/>
</dbReference>
<accession>A0A9P8G6S7</accession>
<dbReference type="Pfam" id="PF02458">
    <property type="entry name" value="Transferase"/>
    <property type="match status" value="1"/>
</dbReference>
<feature type="non-terminal residue" evidence="3">
    <location>
        <position position="469"/>
    </location>
</feature>
<dbReference type="AlphaFoldDB" id="A0A9P8G6S7"/>
<dbReference type="EMBL" id="JAHFXF010000869">
    <property type="protein sequence ID" value="KAG9681562.1"/>
    <property type="molecule type" value="Genomic_DNA"/>
</dbReference>
<name>A0A9P8G6S7_AURME</name>
<dbReference type="EMBL" id="JAHFYH010000187">
    <property type="protein sequence ID" value="KAH0210070.1"/>
    <property type="molecule type" value="Genomic_DNA"/>
</dbReference>
<dbReference type="PANTHER" id="PTHR31642">
    <property type="entry name" value="TRICHOTHECENE 3-O-ACETYLTRANSFERASE"/>
    <property type="match status" value="1"/>
</dbReference>
<evidence type="ECO:0000313" key="2">
    <source>
        <dbReference type="EMBL" id="KAG9681562.1"/>
    </source>
</evidence>
<reference evidence="3" key="1">
    <citation type="journal article" date="2021" name="J Fungi (Basel)">
        <title>Virulence traits and population genomics of the black yeast Aureobasidium melanogenum.</title>
        <authorList>
            <person name="Cernosa A."/>
            <person name="Sun X."/>
            <person name="Gostincar C."/>
            <person name="Fang C."/>
            <person name="Gunde-Cimerman N."/>
            <person name="Song Z."/>
        </authorList>
    </citation>
    <scope>NUCLEOTIDE SEQUENCE</scope>
    <source>
        <strain evidence="3">EXF-8016</strain>
        <strain evidence="2">EXF-9911</strain>
    </source>
</reference>
<dbReference type="PANTHER" id="PTHR31642:SF310">
    <property type="entry name" value="FATTY ALCOHOL:CAFFEOYL-COA ACYLTRANSFERASE"/>
    <property type="match status" value="1"/>
</dbReference>
<evidence type="ECO:0008006" key="5">
    <source>
        <dbReference type="Google" id="ProtNLM"/>
    </source>
</evidence>
<dbReference type="Proteomes" id="UP000767238">
    <property type="component" value="Unassembled WGS sequence"/>
</dbReference>
<dbReference type="Proteomes" id="UP000779574">
    <property type="component" value="Unassembled WGS sequence"/>
</dbReference>
<proteinExistence type="predicted"/>
<dbReference type="InterPro" id="IPR050317">
    <property type="entry name" value="Plant_Fungal_Acyltransferase"/>
</dbReference>
<protein>
    <recommendedName>
        <fullName evidence="5">Trichothecene 3-O-acetyltransferase</fullName>
    </recommendedName>
</protein>
<reference evidence="3" key="2">
    <citation type="submission" date="2021-08" db="EMBL/GenBank/DDBJ databases">
        <authorList>
            <person name="Gostincar C."/>
            <person name="Sun X."/>
            <person name="Song Z."/>
            <person name="Gunde-Cimerman N."/>
        </authorList>
    </citation>
    <scope>NUCLEOTIDE SEQUENCE</scope>
    <source>
        <strain evidence="3">EXF-8016</strain>
        <strain evidence="2">EXF-9911</strain>
    </source>
</reference>
<gene>
    <name evidence="2" type="ORF">KCU76_g14417</name>
    <name evidence="3" type="ORF">KCV03_g10168</name>
</gene>
<sequence length="469" mass="52290">MSISKSPAPVSNRAIESAWLLLSTMLFKSLPGIDPEHVFHHLRTSLEPTRQAIPSLACEIVPFDDGKKPTGKIALSPGTFGDLIRKDLRGTGLVYDELLKQNFPQSRLNPTDLCHRGVFPVVGEQQPVFVPQLNIIDGGFILAAQCHHSIFDAQGLTEVLRVWAQNCRHSQDDSIPKCDSLPIETFDRTAHVASHKPTAKMGRPEHHPELIISPEPITFGETAMKETHESRVYLLSPEALVQLKEDYVVVHPGRDETVMRSLSTNDMVTALLWYAVYRAQNDPERFPDGTKLSYHIINVDLRLRSTPALSRRCPGCPMSYARAAIAIRDLREPSSIGSLAIEVRKAVDERTPEYVKSLVTLLDTIPGYDHVVSASYPNLMGSDCLTSTWYKLDIYDLDFGPAIGKIERVRFSKRGLFNGLSMIYPKVTKGEGQGMEVAVGLDQCNFEKLQKDPVWCRYAKPTDPGCDSI</sequence>
<evidence type="ECO:0000256" key="1">
    <source>
        <dbReference type="ARBA" id="ARBA00022679"/>
    </source>
</evidence>
<comment type="caution">
    <text evidence="3">The sequence shown here is derived from an EMBL/GenBank/DDBJ whole genome shotgun (WGS) entry which is preliminary data.</text>
</comment>
<dbReference type="Gene3D" id="3.30.559.10">
    <property type="entry name" value="Chloramphenicol acetyltransferase-like domain"/>
    <property type="match status" value="2"/>
</dbReference>
<evidence type="ECO:0000313" key="4">
    <source>
        <dbReference type="Proteomes" id="UP000767238"/>
    </source>
</evidence>